<comment type="caution">
    <text evidence="4">The sequence shown here is derived from an EMBL/GenBank/DDBJ whole genome shotgun (WGS) entry which is preliminary data.</text>
</comment>
<evidence type="ECO:0000259" key="2">
    <source>
        <dbReference type="PROSITE" id="PS50883"/>
    </source>
</evidence>
<organism evidence="4 5">
    <name type="scientific">Novosphingobium ovatum</name>
    <dbReference type="NCBI Taxonomy" id="1908523"/>
    <lineage>
        <taxon>Bacteria</taxon>
        <taxon>Pseudomonadati</taxon>
        <taxon>Pseudomonadota</taxon>
        <taxon>Alphaproteobacteria</taxon>
        <taxon>Sphingomonadales</taxon>
        <taxon>Sphingomonadaceae</taxon>
        <taxon>Novosphingobium</taxon>
    </lineage>
</organism>
<dbReference type="SUPFAM" id="SSF141868">
    <property type="entry name" value="EAL domain-like"/>
    <property type="match status" value="1"/>
</dbReference>
<dbReference type="InterPro" id="IPR043128">
    <property type="entry name" value="Rev_trsase/Diguanyl_cyclase"/>
</dbReference>
<dbReference type="InterPro" id="IPR029787">
    <property type="entry name" value="Nucleotide_cyclase"/>
</dbReference>
<evidence type="ECO:0000259" key="3">
    <source>
        <dbReference type="PROSITE" id="PS50887"/>
    </source>
</evidence>
<dbReference type="PROSITE" id="PS50887">
    <property type="entry name" value="GGDEF"/>
    <property type="match status" value="1"/>
</dbReference>
<dbReference type="InterPro" id="IPR052155">
    <property type="entry name" value="Biofilm_reg_signaling"/>
</dbReference>
<protein>
    <submittedName>
        <fullName evidence="4">EAL domain-containing protein</fullName>
    </submittedName>
</protein>
<dbReference type="Pfam" id="PF00990">
    <property type="entry name" value="GGDEF"/>
    <property type="match status" value="1"/>
</dbReference>
<dbReference type="InterPro" id="IPR001633">
    <property type="entry name" value="EAL_dom"/>
</dbReference>
<dbReference type="Proteomes" id="UP000753724">
    <property type="component" value="Unassembled WGS sequence"/>
</dbReference>
<dbReference type="EMBL" id="JAAAPO010000004">
    <property type="protein sequence ID" value="NBC37114.1"/>
    <property type="molecule type" value="Genomic_DNA"/>
</dbReference>
<evidence type="ECO:0000313" key="4">
    <source>
        <dbReference type="EMBL" id="NBC37114.1"/>
    </source>
</evidence>
<feature type="transmembrane region" description="Helical" evidence="1">
    <location>
        <begin position="26"/>
        <end position="45"/>
    </location>
</feature>
<feature type="domain" description="EAL" evidence="2">
    <location>
        <begin position="294"/>
        <end position="547"/>
    </location>
</feature>
<gene>
    <name evidence="4" type="ORF">GTZ99_11150</name>
</gene>
<dbReference type="InterPro" id="IPR000160">
    <property type="entry name" value="GGDEF_dom"/>
</dbReference>
<dbReference type="PROSITE" id="PS50883">
    <property type="entry name" value="EAL"/>
    <property type="match status" value="1"/>
</dbReference>
<feature type="domain" description="GGDEF" evidence="3">
    <location>
        <begin position="137"/>
        <end position="285"/>
    </location>
</feature>
<dbReference type="NCBIfam" id="TIGR00254">
    <property type="entry name" value="GGDEF"/>
    <property type="match status" value="1"/>
</dbReference>
<dbReference type="PANTHER" id="PTHR44757">
    <property type="entry name" value="DIGUANYLATE CYCLASE DGCP"/>
    <property type="match status" value="1"/>
</dbReference>
<dbReference type="CDD" id="cd01948">
    <property type="entry name" value="EAL"/>
    <property type="match status" value="1"/>
</dbReference>
<dbReference type="InterPro" id="IPR035919">
    <property type="entry name" value="EAL_sf"/>
</dbReference>
<proteinExistence type="predicted"/>
<dbReference type="RefSeq" id="WP_161718877.1">
    <property type="nucleotide sequence ID" value="NZ_JAAAPO010000004.1"/>
</dbReference>
<dbReference type="Pfam" id="PF00563">
    <property type="entry name" value="EAL"/>
    <property type="match status" value="1"/>
</dbReference>
<dbReference type="SMART" id="SM00267">
    <property type="entry name" value="GGDEF"/>
    <property type="match status" value="1"/>
</dbReference>
<dbReference type="PANTHER" id="PTHR44757:SF2">
    <property type="entry name" value="BIOFILM ARCHITECTURE MAINTENANCE PROTEIN MBAA"/>
    <property type="match status" value="1"/>
</dbReference>
<keyword evidence="5" id="KW-1185">Reference proteome</keyword>
<dbReference type="SMART" id="SM00052">
    <property type="entry name" value="EAL"/>
    <property type="match status" value="1"/>
</dbReference>
<accession>A0ABW9XF32</accession>
<dbReference type="Gene3D" id="3.20.20.450">
    <property type="entry name" value="EAL domain"/>
    <property type="match status" value="1"/>
</dbReference>
<keyword evidence="1" id="KW-0472">Membrane</keyword>
<dbReference type="CDD" id="cd01949">
    <property type="entry name" value="GGDEF"/>
    <property type="match status" value="1"/>
</dbReference>
<evidence type="ECO:0000313" key="5">
    <source>
        <dbReference type="Proteomes" id="UP000753724"/>
    </source>
</evidence>
<evidence type="ECO:0000256" key="1">
    <source>
        <dbReference type="SAM" id="Phobius"/>
    </source>
</evidence>
<name>A0ABW9XF32_9SPHN</name>
<dbReference type="SUPFAM" id="SSF55073">
    <property type="entry name" value="Nucleotide cyclase"/>
    <property type="match status" value="1"/>
</dbReference>
<reference evidence="5" key="1">
    <citation type="submission" date="2020-01" db="EMBL/GenBank/DDBJ databases">
        <title>Sphingomonas sp. strain CSW-10.</title>
        <authorList>
            <person name="Chen W.-M."/>
        </authorList>
    </citation>
    <scope>NUCLEOTIDE SEQUENCE [LARGE SCALE GENOMIC DNA]</scope>
    <source>
        <strain evidence="5">FSY-8</strain>
    </source>
</reference>
<dbReference type="Gene3D" id="3.30.70.270">
    <property type="match status" value="1"/>
</dbReference>
<keyword evidence="1" id="KW-0812">Transmembrane</keyword>
<sequence>MTHLYPNHAIDILLAGASAGGRGDGVLWAAGLVLAGLVLLLALVVRRAYLRELREDRDQLCAALNAYGSAESDVLQLSLRNEALQDVAEACDRLLPRLQTTIAMLEWSARHDPMTDLLNSAAFKLAAQSALAARQGQCSALIVMGINQLKKVNDSLGHAGGDQLLCAVADRLRMTTNAWREARIESEPQHEVFEPLLARLGGDEFAILMPCAEGRTEIDRFVQRLQRVIGDAIHVGVQSLRIKLSIGIALAEDHNNHYDELLAAADSAMSNVKAEGEGGYLFYSSEMRRAADELLARELDLRHALERGEFCLHYQPQLNMHTGQIDSVEALIRWNHPTRGLVYPGDFIPFAETYGLIDDIGDWVMLEAVRTAARWDQEGMPLRVSVNVSPMQLYRVELIPMIRACLTRFQLRPELLEIEITEAAIMRNEEFSLERIEGLRRDGVTVAMDDFGTGYSNLSQLMSLPMDRLKLDRSLVDMLETDPRKRTVAAGIIAMARNLGFEVVAEGVETDEQIALLRAAGADYVQGYAFARPIPEAALIERLQQTRNSPDVRVA</sequence>
<keyword evidence="1" id="KW-1133">Transmembrane helix</keyword>